<keyword evidence="1" id="KW-0173">Coenzyme A biosynthesis</keyword>
<dbReference type="Proteomes" id="UP001165289">
    <property type="component" value="Unassembled WGS sequence"/>
</dbReference>
<evidence type="ECO:0000256" key="2">
    <source>
        <dbReference type="ARBA" id="ARBA00038350"/>
    </source>
</evidence>
<dbReference type="SUPFAM" id="SSF52507">
    <property type="entry name" value="Homo-oligomeric flavin-containing Cys decarboxylases, HFCD"/>
    <property type="match status" value="1"/>
</dbReference>
<dbReference type="Pfam" id="PF02441">
    <property type="entry name" value="Flavoprotein"/>
    <property type="match status" value="1"/>
</dbReference>
<dbReference type="PANTHER" id="PTHR14359">
    <property type="entry name" value="HOMO-OLIGOMERIC FLAVIN CONTAINING CYS DECARBOXYLASE FAMILY"/>
    <property type="match status" value="1"/>
</dbReference>
<dbReference type="GO" id="GO:0004633">
    <property type="term" value="F:phosphopantothenoylcysteine decarboxylase activity"/>
    <property type="evidence" value="ECO:0007669"/>
    <property type="project" value="TreeGrafter"/>
</dbReference>
<name>A0AAV7KI82_9METZ</name>
<gene>
    <name evidence="4" type="ORF">LOD99_13814</name>
</gene>
<accession>A0AAV7KI82</accession>
<dbReference type="InterPro" id="IPR036551">
    <property type="entry name" value="Flavin_trans-like"/>
</dbReference>
<dbReference type="GO" id="GO:0010181">
    <property type="term" value="F:FMN binding"/>
    <property type="evidence" value="ECO:0007669"/>
    <property type="project" value="TreeGrafter"/>
</dbReference>
<protein>
    <submittedName>
        <fullName evidence="4">Phosphopantothenoylcysteine decarboxylase-like</fullName>
    </submittedName>
</protein>
<dbReference type="InterPro" id="IPR003382">
    <property type="entry name" value="Flavoprotein"/>
</dbReference>
<comment type="caution">
    <text evidence="4">The sequence shown here is derived from an EMBL/GenBank/DDBJ whole genome shotgun (WGS) entry which is preliminary data.</text>
</comment>
<dbReference type="PANTHER" id="PTHR14359:SF6">
    <property type="entry name" value="PHOSPHOPANTOTHENOYLCYSTEINE DECARBOXYLASE"/>
    <property type="match status" value="1"/>
</dbReference>
<evidence type="ECO:0000256" key="1">
    <source>
        <dbReference type="ARBA" id="ARBA00022993"/>
    </source>
</evidence>
<evidence type="ECO:0000313" key="4">
    <source>
        <dbReference type="EMBL" id="KAI6661092.1"/>
    </source>
</evidence>
<sequence length="192" mass="20950">MSINILVAATGSVAAIKIPELIQQLSLRIPLVFPQKECCIKLIATENSMHFFDTSIVSVQTLTDKDEWSQWKKIGDPVLHIELKKWADLMVVAPLDANTLSKVSNGASDNLVSCVARAWDFTKPIIVCPAMNTFMWAHPITKQQLDVVLGWGYTVVPCVEKKLACGDVGLGAMAAVDAIVTVIIEAIKTCKN</sequence>
<dbReference type="GO" id="GO:0015937">
    <property type="term" value="P:coenzyme A biosynthetic process"/>
    <property type="evidence" value="ECO:0007669"/>
    <property type="project" value="UniProtKB-KW"/>
</dbReference>
<dbReference type="GO" id="GO:0071513">
    <property type="term" value="C:phosphopantothenoylcysteine decarboxylase complex"/>
    <property type="evidence" value="ECO:0007669"/>
    <property type="project" value="TreeGrafter"/>
</dbReference>
<organism evidence="4 5">
    <name type="scientific">Oopsacas minuta</name>
    <dbReference type="NCBI Taxonomy" id="111878"/>
    <lineage>
        <taxon>Eukaryota</taxon>
        <taxon>Metazoa</taxon>
        <taxon>Porifera</taxon>
        <taxon>Hexactinellida</taxon>
        <taxon>Hexasterophora</taxon>
        <taxon>Lyssacinosida</taxon>
        <taxon>Leucopsacidae</taxon>
        <taxon>Oopsacas</taxon>
    </lineage>
</organism>
<proteinExistence type="inferred from homology"/>
<dbReference type="EMBL" id="JAKMXF010000022">
    <property type="protein sequence ID" value="KAI6661092.1"/>
    <property type="molecule type" value="Genomic_DNA"/>
</dbReference>
<feature type="domain" description="Flavoprotein" evidence="3">
    <location>
        <begin position="4"/>
        <end position="185"/>
    </location>
</feature>
<evidence type="ECO:0000313" key="5">
    <source>
        <dbReference type="Proteomes" id="UP001165289"/>
    </source>
</evidence>
<dbReference type="AlphaFoldDB" id="A0AAV7KI82"/>
<comment type="similarity">
    <text evidence="2">Belongs to the HFCD (homooligomeric flavin containing Cys decarboxylase) superfamily.</text>
</comment>
<keyword evidence="5" id="KW-1185">Reference proteome</keyword>
<dbReference type="Gene3D" id="3.40.50.1950">
    <property type="entry name" value="Flavin prenyltransferase-like"/>
    <property type="match status" value="1"/>
</dbReference>
<reference evidence="4 5" key="1">
    <citation type="journal article" date="2023" name="BMC Biol.">
        <title>The compact genome of the sponge Oopsacas minuta (Hexactinellida) is lacking key metazoan core genes.</title>
        <authorList>
            <person name="Santini S."/>
            <person name="Schenkelaars Q."/>
            <person name="Jourda C."/>
            <person name="Duchesne M."/>
            <person name="Belahbib H."/>
            <person name="Rocher C."/>
            <person name="Selva M."/>
            <person name="Riesgo A."/>
            <person name="Vervoort M."/>
            <person name="Leys S.P."/>
            <person name="Kodjabachian L."/>
            <person name="Le Bivic A."/>
            <person name="Borchiellini C."/>
            <person name="Claverie J.M."/>
            <person name="Renard E."/>
        </authorList>
    </citation>
    <scope>NUCLEOTIDE SEQUENCE [LARGE SCALE GENOMIC DNA]</scope>
    <source>
        <strain evidence="4">SPO-2</strain>
    </source>
</reference>
<evidence type="ECO:0000259" key="3">
    <source>
        <dbReference type="Pfam" id="PF02441"/>
    </source>
</evidence>